<proteinExistence type="predicted"/>
<dbReference type="InterPro" id="IPR013783">
    <property type="entry name" value="Ig-like_fold"/>
</dbReference>
<name>A0A6J4NNB0_9BACT</name>
<organism evidence="1">
    <name type="scientific">uncultured Phycisphaerae bacterium</name>
    <dbReference type="NCBI Taxonomy" id="904963"/>
    <lineage>
        <taxon>Bacteria</taxon>
        <taxon>Pseudomonadati</taxon>
        <taxon>Planctomycetota</taxon>
        <taxon>Phycisphaerae</taxon>
        <taxon>environmental samples</taxon>
    </lineage>
</organism>
<gene>
    <name evidence="1" type="ORF">AVDCRST_MAG64-1304</name>
</gene>
<dbReference type="EMBL" id="CADCUQ010000297">
    <property type="protein sequence ID" value="CAA9393331.1"/>
    <property type="molecule type" value="Genomic_DNA"/>
</dbReference>
<reference evidence="1" key="1">
    <citation type="submission" date="2020-02" db="EMBL/GenBank/DDBJ databases">
        <authorList>
            <person name="Meier V. D."/>
        </authorList>
    </citation>
    <scope>NUCLEOTIDE SEQUENCE</scope>
    <source>
        <strain evidence="1">AVDCRST_MAG64</strain>
    </source>
</reference>
<protein>
    <submittedName>
        <fullName evidence="1">Uncharacterized protein</fullName>
    </submittedName>
</protein>
<dbReference type="AlphaFoldDB" id="A0A6J4NNB0"/>
<dbReference type="Gene3D" id="2.60.40.10">
    <property type="entry name" value="Immunoglobulins"/>
    <property type="match status" value="1"/>
</dbReference>
<sequence length="86" mass="8778">MVVPAGADATGQDFVNVQIGQLAGTVYADVNGNGRHEAGEPGVAGAVTGRRRGGRISFEMSDRCLVPTCPAQTLSAAADTTARCEE</sequence>
<evidence type="ECO:0000313" key="1">
    <source>
        <dbReference type="EMBL" id="CAA9393331.1"/>
    </source>
</evidence>
<accession>A0A6J4NNB0</accession>